<evidence type="ECO:0000259" key="1">
    <source>
        <dbReference type="Pfam" id="PF02540"/>
    </source>
</evidence>
<dbReference type="CDD" id="cd01990">
    <property type="entry name" value="LarE-like"/>
    <property type="match status" value="1"/>
</dbReference>
<protein>
    <recommendedName>
        <fullName evidence="1">NAD/GMP synthase domain-containing protein</fullName>
    </recommendedName>
</protein>
<dbReference type="InterPro" id="IPR022310">
    <property type="entry name" value="NAD/GMP_synthase"/>
</dbReference>
<dbReference type="InterPro" id="IPR005232">
    <property type="entry name" value="LarE"/>
</dbReference>
<dbReference type="NCBIfam" id="TIGR00268">
    <property type="entry name" value="ATP-dependent sacrificial sulfur transferase LarE"/>
    <property type="match status" value="1"/>
</dbReference>
<dbReference type="Proteomes" id="UP001236559">
    <property type="component" value="Unassembled WGS sequence"/>
</dbReference>
<dbReference type="Gene3D" id="3.40.50.620">
    <property type="entry name" value="HUPs"/>
    <property type="match status" value="1"/>
</dbReference>
<dbReference type="EMBL" id="JAUSTN010000001">
    <property type="protein sequence ID" value="MDQ0274138.1"/>
    <property type="molecule type" value="Genomic_DNA"/>
</dbReference>
<evidence type="ECO:0000313" key="3">
    <source>
        <dbReference type="Proteomes" id="UP001236559"/>
    </source>
</evidence>
<dbReference type="PIRSF" id="PIRSF006661">
    <property type="entry name" value="PP-lp_UCP006661"/>
    <property type="match status" value="1"/>
</dbReference>
<organism evidence="2 3">
    <name type="scientific">Peptoniphilus koenoeneniae</name>
    <dbReference type="NCBI Taxonomy" id="507751"/>
    <lineage>
        <taxon>Bacteria</taxon>
        <taxon>Bacillati</taxon>
        <taxon>Bacillota</taxon>
        <taxon>Tissierellia</taxon>
        <taxon>Tissierellales</taxon>
        <taxon>Peptoniphilaceae</taxon>
        <taxon>Peptoniphilus</taxon>
    </lineage>
</organism>
<gene>
    <name evidence="2" type="ORF">J2S72_000134</name>
</gene>
<dbReference type="Pfam" id="PF02540">
    <property type="entry name" value="NAD_synthase"/>
    <property type="match status" value="1"/>
</dbReference>
<dbReference type="RefSeq" id="WP_023056365.1">
    <property type="nucleotide sequence ID" value="NZ_JAUSTN010000001.1"/>
</dbReference>
<proteinExistence type="predicted"/>
<dbReference type="InterPro" id="IPR052188">
    <property type="entry name" value="Ni-pincer_cofactor_biosynth"/>
</dbReference>
<name>A0ABU0AS91_9FIRM</name>
<feature type="domain" description="NAD/GMP synthase" evidence="1">
    <location>
        <begin position="7"/>
        <end position="94"/>
    </location>
</feature>
<sequence length="268" mass="30905">MTLKEKEKHLEEILKKYKKIVVAFSGGVDSSFLLAKGIETLGSQNVLAVNLISSMQPKREEDYAKHFAEKYKANIIYLKADEYSIKEFVENSKDRCYFCKHAIFTKIIEEAQKKDFNIICDGTNYDDLDDYRPGLRALKELDVKSPLKEAELTKNDIRELSKEMNIETWKKPSAACLASRVPYGTKISLEIMKKVELSEEFLRQLGFINHRVRYHGNIARIEINLEQINLLLENREKIIKKFKEIGFLYVTMDLSGYTMGSQNLAIGG</sequence>
<dbReference type="InterPro" id="IPR014729">
    <property type="entry name" value="Rossmann-like_a/b/a_fold"/>
</dbReference>
<dbReference type="SUPFAM" id="SSF52402">
    <property type="entry name" value="Adenine nucleotide alpha hydrolases-like"/>
    <property type="match status" value="1"/>
</dbReference>
<reference evidence="2 3" key="1">
    <citation type="submission" date="2023-07" db="EMBL/GenBank/DDBJ databases">
        <title>Genomic Encyclopedia of Type Strains, Phase IV (KMG-IV): sequencing the most valuable type-strain genomes for metagenomic binning, comparative biology and taxonomic classification.</title>
        <authorList>
            <person name="Goeker M."/>
        </authorList>
    </citation>
    <scope>NUCLEOTIDE SEQUENCE [LARGE SCALE GENOMIC DNA]</scope>
    <source>
        <strain evidence="2 3">DSM 22616</strain>
    </source>
</reference>
<comment type="caution">
    <text evidence="2">The sequence shown here is derived from an EMBL/GenBank/DDBJ whole genome shotgun (WGS) entry which is preliminary data.</text>
</comment>
<dbReference type="PANTHER" id="PTHR43169:SF2">
    <property type="entry name" value="NAD_GMP SYNTHASE DOMAIN-CONTAINING PROTEIN"/>
    <property type="match status" value="1"/>
</dbReference>
<evidence type="ECO:0000313" key="2">
    <source>
        <dbReference type="EMBL" id="MDQ0274138.1"/>
    </source>
</evidence>
<accession>A0ABU0AS91</accession>
<keyword evidence="3" id="KW-1185">Reference proteome</keyword>
<dbReference type="PANTHER" id="PTHR43169">
    <property type="entry name" value="EXSB FAMILY PROTEIN"/>
    <property type="match status" value="1"/>
</dbReference>